<evidence type="ECO:0000313" key="8">
    <source>
        <dbReference type="Proteomes" id="UP000094112"/>
    </source>
</evidence>
<sequence length="632" mass="72468">MYISRGNFHKAFDEIKKTSLSHSTCKLVIFVSCLNIDALCASKILTHVLKKELIQYQLIPIVGYTELKAHYDKLDDDISNIILLGCGSMVDLESFFEIDPNAFMDNDSGLDEGEQTSSRKIYVIDGHKPWNLDNVFGSHIITCLDDGFIDRELSKEKEAYETLISLQGDEDEDENSDSENESTDEDEDEDNHEISEDEDADGNVSDSSESRKRKHKAEHKAKKKKIKHNEQILEDYYSTGTTISVSVSLQVYTLLSEIGETNTENLWLTIIGTISLDSQYPEVYRSTFKSLKSEVTRLNPTTLNNTKNADSLSLSIDTDYYLFLLRHWTLYDSFFYSNYVNAKLSIWQEEGRKKLHKMFARMGISLQDTKQHWLYMDSTIKKNLNVTFNRVLGYYGLEDLIREGFLRTFGFRGSISASECVESIAALLEHDKSAVEYSEDEDINELISKKEKVWISNFWSSWDALDNNVELITKGLEYAKDYQKIIFNTGMAILEKRMLKNLKIYRLVVLKDGPDIEYFKNPLILTRLGNWILESCAEFDRNLLPLVLAALDEKTDTYLVIGLAPRYPRGRKNLEDLNQSTTMLNTFSIAFQQVANNTGAKVRIDSFESSIIEIRKEDLAPFLERLTLSGLV</sequence>
<feature type="compositionally biased region" description="Basic residues" evidence="6">
    <location>
        <begin position="211"/>
        <end position="226"/>
    </location>
</feature>
<evidence type="ECO:0000256" key="1">
    <source>
        <dbReference type="ARBA" id="ARBA00004123"/>
    </source>
</evidence>
<keyword evidence="5" id="KW-0131">Cell cycle</keyword>
<comment type="similarity">
    <text evidence="2">Belongs to the CDC45 family.</text>
</comment>
<proteinExistence type="inferred from homology"/>
<dbReference type="EMBL" id="KV454208">
    <property type="protein sequence ID" value="ODQ62751.1"/>
    <property type="molecule type" value="Genomic_DNA"/>
</dbReference>
<dbReference type="GO" id="GO:0003682">
    <property type="term" value="F:chromatin binding"/>
    <property type="evidence" value="ECO:0007669"/>
    <property type="project" value="EnsemblFungi"/>
</dbReference>
<evidence type="ECO:0000256" key="4">
    <source>
        <dbReference type="ARBA" id="ARBA00023242"/>
    </source>
</evidence>
<evidence type="ECO:0000256" key="3">
    <source>
        <dbReference type="ARBA" id="ARBA00022705"/>
    </source>
</evidence>
<gene>
    <name evidence="7" type="ORF">WICANDRAFT_26724</name>
</gene>
<dbReference type="PANTHER" id="PTHR10507:SF0">
    <property type="entry name" value="CELL DIVISION CONTROL PROTEIN 45 HOMOLOG"/>
    <property type="match status" value="1"/>
</dbReference>
<keyword evidence="4" id="KW-0539">Nucleus</keyword>
<dbReference type="Pfam" id="PF02724">
    <property type="entry name" value="CDC45"/>
    <property type="match status" value="1"/>
</dbReference>
<evidence type="ECO:0000256" key="6">
    <source>
        <dbReference type="SAM" id="MobiDB-lite"/>
    </source>
</evidence>
<dbReference type="GO" id="GO:0031573">
    <property type="term" value="P:mitotic intra-S DNA damage checkpoint signaling"/>
    <property type="evidence" value="ECO:0007669"/>
    <property type="project" value="EnsemblFungi"/>
</dbReference>
<evidence type="ECO:0000256" key="2">
    <source>
        <dbReference type="ARBA" id="ARBA00010727"/>
    </source>
</evidence>
<comment type="subcellular location">
    <subcellularLocation>
        <location evidence="1">Nucleus</location>
    </subcellularLocation>
</comment>
<feature type="region of interest" description="Disordered" evidence="6">
    <location>
        <begin position="164"/>
        <end position="226"/>
    </location>
</feature>
<dbReference type="PANTHER" id="PTHR10507">
    <property type="entry name" value="CDC45-RELATED PROTEIN"/>
    <property type="match status" value="1"/>
</dbReference>
<dbReference type="Proteomes" id="UP000094112">
    <property type="component" value="Unassembled WGS sequence"/>
</dbReference>
<dbReference type="OrthoDB" id="10258882at2759"/>
<feature type="compositionally biased region" description="Acidic residues" evidence="6">
    <location>
        <begin position="168"/>
        <end position="201"/>
    </location>
</feature>
<organism evidence="7 8">
    <name type="scientific">Wickerhamomyces anomalus (strain ATCC 58044 / CBS 1984 / NCYC 433 / NRRL Y-366-8)</name>
    <name type="common">Yeast</name>
    <name type="synonym">Hansenula anomala</name>
    <dbReference type="NCBI Taxonomy" id="683960"/>
    <lineage>
        <taxon>Eukaryota</taxon>
        <taxon>Fungi</taxon>
        <taxon>Dikarya</taxon>
        <taxon>Ascomycota</taxon>
        <taxon>Saccharomycotina</taxon>
        <taxon>Saccharomycetes</taxon>
        <taxon>Phaffomycetales</taxon>
        <taxon>Wickerhamomycetaceae</taxon>
        <taxon>Wickerhamomyces</taxon>
    </lineage>
</organism>
<dbReference type="GO" id="GO:0000727">
    <property type="term" value="P:double-strand break repair via break-induced replication"/>
    <property type="evidence" value="ECO:0007669"/>
    <property type="project" value="EnsemblFungi"/>
</dbReference>
<dbReference type="AlphaFoldDB" id="A0A1E3PBJ8"/>
<dbReference type="GO" id="GO:0000785">
    <property type="term" value="C:chromatin"/>
    <property type="evidence" value="ECO:0007669"/>
    <property type="project" value="EnsemblFungi"/>
</dbReference>
<keyword evidence="8" id="KW-1185">Reference proteome</keyword>
<evidence type="ECO:0008006" key="9">
    <source>
        <dbReference type="Google" id="ProtNLM"/>
    </source>
</evidence>
<dbReference type="STRING" id="683960.A0A1E3PBJ8"/>
<dbReference type="GeneID" id="30198542"/>
<protein>
    <recommendedName>
        <fullName evidence="9">CDC45-like protein</fullName>
    </recommendedName>
</protein>
<dbReference type="GO" id="GO:0003697">
    <property type="term" value="F:single-stranded DNA binding"/>
    <property type="evidence" value="ECO:0007669"/>
    <property type="project" value="EnsemblFungi"/>
</dbReference>
<dbReference type="GO" id="GO:1902977">
    <property type="term" value="P:mitotic DNA replication preinitiation complex assembly"/>
    <property type="evidence" value="ECO:0007669"/>
    <property type="project" value="EnsemblFungi"/>
</dbReference>
<keyword evidence="3" id="KW-0235">DNA replication</keyword>
<dbReference type="GO" id="GO:0006270">
    <property type="term" value="P:DNA replication initiation"/>
    <property type="evidence" value="ECO:0007669"/>
    <property type="project" value="EnsemblFungi"/>
</dbReference>
<dbReference type="GO" id="GO:0043596">
    <property type="term" value="C:nuclear replication fork"/>
    <property type="evidence" value="ECO:0007669"/>
    <property type="project" value="EnsemblFungi"/>
</dbReference>
<dbReference type="GO" id="GO:0003688">
    <property type="term" value="F:DNA replication origin binding"/>
    <property type="evidence" value="ECO:0007669"/>
    <property type="project" value="EnsemblFungi"/>
</dbReference>
<name>A0A1E3PBJ8_WICAA</name>
<dbReference type="InterPro" id="IPR003874">
    <property type="entry name" value="CDC45"/>
</dbReference>
<dbReference type="RefSeq" id="XP_019041958.1">
    <property type="nucleotide sequence ID" value="XM_019181296.1"/>
</dbReference>
<evidence type="ECO:0000313" key="7">
    <source>
        <dbReference type="EMBL" id="ODQ62751.1"/>
    </source>
</evidence>
<dbReference type="GO" id="GO:0071162">
    <property type="term" value="C:CMG complex"/>
    <property type="evidence" value="ECO:0007669"/>
    <property type="project" value="EnsemblFungi"/>
</dbReference>
<accession>A0A1E3PBJ8</accession>
<reference evidence="7 8" key="1">
    <citation type="journal article" date="2016" name="Proc. Natl. Acad. Sci. U.S.A.">
        <title>Comparative genomics of biotechnologically important yeasts.</title>
        <authorList>
            <person name="Riley R."/>
            <person name="Haridas S."/>
            <person name="Wolfe K.H."/>
            <person name="Lopes M.R."/>
            <person name="Hittinger C.T."/>
            <person name="Goeker M."/>
            <person name="Salamov A.A."/>
            <person name="Wisecaver J.H."/>
            <person name="Long T.M."/>
            <person name="Calvey C.H."/>
            <person name="Aerts A.L."/>
            <person name="Barry K.W."/>
            <person name="Choi C."/>
            <person name="Clum A."/>
            <person name="Coughlan A.Y."/>
            <person name="Deshpande S."/>
            <person name="Douglass A.P."/>
            <person name="Hanson S.J."/>
            <person name="Klenk H.-P."/>
            <person name="LaButti K.M."/>
            <person name="Lapidus A."/>
            <person name="Lindquist E.A."/>
            <person name="Lipzen A.M."/>
            <person name="Meier-Kolthoff J.P."/>
            <person name="Ohm R.A."/>
            <person name="Otillar R.P."/>
            <person name="Pangilinan J.L."/>
            <person name="Peng Y."/>
            <person name="Rokas A."/>
            <person name="Rosa C.A."/>
            <person name="Scheuner C."/>
            <person name="Sibirny A.A."/>
            <person name="Slot J.C."/>
            <person name="Stielow J.B."/>
            <person name="Sun H."/>
            <person name="Kurtzman C.P."/>
            <person name="Blackwell M."/>
            <person name="Grigoriev I.V."/>
            <person name="Jeffries T.W."/>
        </authorList>
    </citation>
    <scope>NUCLEOTIDE SEQUENCE [LARGE SCALE GENOMIC DNA]</scope>
    <source>
        <strain evidence="8">ATCC 58044 / CBS 1984 / NCYC 433 / NRRL Y-366-8</strain>
    </source>
</reference>
<evidence type="ECO:0000256" key="5">
    <source>
        <dbReference type="ARBA" id="ARBA00023306"/>
    </source>
</evidence>